<organism evidence="2 3">
    <name type="scientific">Fusarium piperis</name>
    <dbReference type="NCBI Taxonomy" id="1435070"/>
    <lineage>
        <taxon>Eukaryota</taxon>
        <taxon>Fungi</taxon>
        <taxon>Dikarya</taxon>
        <taxon>Ascomycota</taxon>
        <taxon>Pezizomycotina</taxon>
        <taxon>Sordariomycetes</taxon>
        <taxon>Hypocreomycetidae</taxon>
        <taxon>Hypocreales</taxon>
        <taxon>Nectriaceae</taxon>
        <taxon>Fusarium</taxon>
        <taxon>Fusarium solani species complex</taxon>
    </lineage>
</organism>
<name>A0A9W8WMB4_9HYPO</name>
<evidence type="ECO:0008006" key="4">
    <source>
        <dbReference type="Google" id="ProtNLM"/>
    </source>
</evidence>
<evidence type="ECO:0000313" key="3">
    <source>
        <dbReference type="Proteomes" id="UP001140502"/>
    </source>
</evidence>
<keyword evidence="3" id="KW-1185">Reference proteome</keyword>
<reference evidence="2" key="1">
    <citation type="submission" date="2022-10" db="EMBL/GenBank/DDBJ databases">
        <title>Tapping the CABI collections for fungal endophytes: first genome assemblies for Collariella, Neodidymelliopsis, Ascochyta clinopodiicola, Didymella pomorum, Didymosphaeria variabile, Neocosmospora piperis and Neocucurbitaria cava.</title>
        <authorList>
            <person name="Hill R."/>
        </authorList>
    </citation>
    <scope>NUCLEOTIDE SEQUENCE</scope>
    <source>
        <strain evidence="2">IMI 366586</strain>
    </source>
</reference>
<dbReference type="Proteomes" id="UP001140502">
    <property type="component" value="Unassembled WGS sequence"/>
</dbReference>
<keyword evidence="1" id="KW-0175">Coiled coil</keyword>
<dbReference type="InterPro" id="IPR027417">
    <property type="entry name" value="P-loop_NTPase"/>
</dbReference>
<evidence type="ECO:0000313" key="2">
    <source>
        <dbReference type="EMBL" id="KAJ4328334.1"/>
    </source>
</evidence>
<evidence type="ECO:0000256" key="1">
    <source>
        <dbReference type="SAM" id="Coils"/>
    </source>
</evidence>
<dbReference type="Gene3D" id="3.40.50.300">
    <property type="entry name" value="P-loop containing nucleotide triphosphate hydrolases"/>
    <property type="match status" value="1"/>
</dbReference>
<feature type="coiled-coil region" evidence="1">
    <location>
        <begin position="240"/>
        <end position="274"/>
    </location>
</feature>
<protein>
    <recommendedName>
        <fullName evidence="4">G domain-containing protein</fullName>
    </recommendedName>
</protein>
<dbReference type="EMBL" id="JAPEUR010000012">
    <property type="protein sequence ID" value="KAJ4328334.1"/>
    <property type="molecule type" value="Genomic_DNA"/>
</dbReference>
<dbReference type="SUPFAM" id="SSF52540">
    <property type="entry name" value="P-loop containing nucleoside triphosphate hydrolases"/>
    <property type="match status" value="1"/>
</dbReference>
<dbReference type="AlphaFoldDB" id="A0A9W8WMB4"/>
<accession>A0A9W8WMB4</accession>
<gene>
    <name evidence="2" type="ORF">N0V84_001205</name>
</gene>
<proteinExistence type="predicted"/>
<comment type="caution">
    <text evidence="2">The sequence shown here is derived from an EMBL/GenBank/DDBJ whole genome shotgun (WGS) entry which is preliminary data.</text>
</comment>
<dbReference type="OrthoDB" id="8954335at2759"/>
<sequence>MSRPRKESEGVILVMGPTGAGKSYFINKLKRGGAQVGHSLRAGWYTLHVMSLLANQETETTRCQGVNIEFGSAENTRVITVVDTPGFDDTHRSSAEVLSEITEYLATQHAMGIPTKGVLYLHRILDNRMSGSAMTSLGLFQDIVGDSALKNVILVTTMWNKLRAEDTAEADRREQELLDDFWRPMIDNGSFATQFRGTSDKAAALVYHLAEKQSVVLKVQEEAYEQEKAVVDTSAGASLNHSLQEDEEKYKRRLRELERRLNRQVELGDKERQRIVRREIATVEAVLKRLSMSLDHLADRQGSRARIRRWYKETTVKIQENGVGMAFMALAAVFNITVSVVRLAGGV</sequence>